<evidence type="ECO:0000256" key="3">
    <source>
        <dbReference type="ARBA" id="ARBA00022448"/>
    </source>
</evidence>
<comment type="subcellular location">
    <subcellularLocation>
        <location evidence="1">Membrane</location>
        <topology evidence="1">Multi-pass membrane protein</topology>
    </subcellularLocation>
</comment>
<reference evidence="8 9" key="1">
    <citation type="journal article" date="2016" name="Mol. Biol. Evol.">
        <title>Comparative Genomics of Early-Diverging Mushroom-Forming Fungi Provides Insights into the Origins of Lignocellulose Decay Capabilities.</title>
        <authorList>
            <person name="Nagy L.G."/>
            <person name="Riley R."/>
            <person name="Tritt A."/>
            <person name="Adam C."/>
            <person name="Daum C."/>
            <person name="Floudas D."/>
            <person name="Sun H."/>
            <person name="Yadav J.S."/>
            <person name="Pangilinan J."/>
            <person name="Larsson K.H."/>
            <person name="Matsuura K."/>
            <person name="Barry K."/>
            <person name="Labutti K."/>
            <person name="Kuo R."/>
            <person name="Ohm R.A."/>
            <person name="Bhattacharya S.S."/>
            <person name="Shirouzu T."/>
            <person name="Yoshinaga Y."/>
            <person name="Martin F.M."/>
            <person name="Grigoriev I.V."/>
            <person name="Hibbett D.S."/>
        </authorList>
    </citation>
    <scope>NUCLEOTIDE SEQUENCE [LARGE SCALE GENOMIC DNA]</scope>
    <source>
        <strain evidence="8 9">CBS 109695</strain>
    </source>
</reference>
<dbReference type="PANTHER" id="PTHR31645:SF0">
    <property type="entry name" value="OLIGOPEPTIDE TRANSPORTER YGL114W-RELATED"/>
    <property type="match status" value="1"/>
</dbReference>
<dbReference type="GO" id="GO:0000329">
    <property type="term" value="C:fungal-type vacuole membrane"/>
    <property type="evidence" value="ECO:0007669"/>
    <property type="project" value="TreeGrafter"/>
</dbReference>
<feature type="transmembrane region" description="Helical" evidence="7">
    <location>
        <begin position="121"/>
        <end position="145"/>
    </location>
</feature>
<accession>A0A165ZYB4</accession>
<evidence type="ECO:0000256" key="5">
    <source>
        <dbReference type="ARBA" id="ARBA00022989"/>
    </source>
</evidence>
<dbReference type="AlphaFoldDB" id="A0A165ZYB4"/>
<evidence type="ECO:0000256" key="1">
    <source>
        <dbReference type="ARBA" id="ARBA00004141"/>
    </source>
</evidence>
<dbReference type="Proteomes" id="UP000076532">
    <property type="component" value="Unassembled WGS sequence"/>
</dbReference>
<dbReference type="InterPro" id="IPR006058">
    <property type="entry name" value="2Fe2S_fd_BS"/>
</dbReference>
<keyword evidence="3" id="KW-0813">Transport</keyword>
<keyword evidence="9" id="KW-1185">Reference proteome</keyword>
<evidence type="ECO:0000256" key="4">
    <source>
        <dbReference type="ARBA" id="ARBA00022692"/>
    </source>
</evidence>
<dbReference type="OrthoDB" id="627262at2759"/>
<dbReference type="EMBL" id="KV417669">
    <property type="protein sequence ID" value="KZP11054.1"/>
    <property type="molecule type" value="Genomic_DNA"/>
</dbReference>
<evidence type="ECO:0000256" key="7">
    <source>
        <dbReference type="SAM" id="Phobius"/>
    </source>
</evidence>
<proteinExistence type="inferred from homology"/>
<protein>
    <submittedName>
        <fullName evidence="8">OPT superfamily oligopeptide transporter</fullName>
    </submittedName>
</protein>
<dbReference type="Pfam" id="PF03169">
    <property type="entry name" value="OPT"/>
    <property type="match status" value="1"/>
</dbReference>
<dbReference type="PROSITE" id="PS00197">
    <property type="entry name" value="2FE2S_FER_1"/>
    <property type="match status" value="1"/>
</dbReference>
<dbReference type="GO" id="GO:0035673">
    <property type="term" value="F:oligopeptide transmembrane transporter activity"/>
    <property type="evidence" value="ECO:0007669"/>
    <property type="project" value="InterPro"/>
</dbReference>
<dbReference type="PANTHER" id="PTHR31645">
    <property type="entry name" value="OLIGOPEPTIDE TRANSPORTER YGL114W-RELATED"/>
    <property type="match status" value="1"/>
</dbReference>
<evidence type="ECO:0000313" key="9">
    <source>
        <dbReference type="Proteomes" id="UP000076532"/>
    </source>
</evidence>
<dbReference type="STRING" id="436010.A0A165ZYB4"/>
<sequence length="210" mass="22215">MPTHADTTCSRRAGDLMQDLKTGHLIHASPRAQFFGQLIGSSVSIVVTSTAYSLYQRAYTIPGPAFPAPTAYVWLSLARLLRDGQLPEHCGVFMLAFALLFAGIAALKIHAARRQWPHAKWIPSGVAFAIGFLNTPSFSLARLVGGIVEHVYRTRVSKGNRGDIRIIVIASGFVLGEGVVSIVSLILKTAGVGVISCVGCSPGLCGGCPA</sequence>
<comment type="similarity">
    <text evidence="2">Belongs to the oligopeptide OPT transporter family.</text>
</comment>
<feature type="transmembrane region" description="Helical" evidence="7">
    <location>
        <begin position="90"/>
        <end position="109"/>
    </location>
</feature>
<organism evidence="8 9">
    <name type="scientific">Athelia psychrophila</name>
    <dbReference type="NCBI Taxonomy" id="1759441"/>
    <lineage>
        <taxon>Eukaryota</taxon>
        <taxon>Fungi</taxon>
        <taxon>Dikarya</taxon>
        <taxon>Basidiomycota</taxon>
        <taxon>Agaricomycotina</taxon>
        <taxon>Agaricomycetes</taxon>
        <taxon>Agaricomycetidae</taxon>
        <taxon>Atheliales</taxon>
        <taxon>Atheliaceae</taxon>
        <taxon>Athelia</taxon>
    </lineage>
</organism>
<gene>
    <name evidence="8" type="ORF">FIBSPDRAFT_871991</name>
</gene>
<evidence type="ECO:0000256" key="6">
    <source>
        <dbReference type="ARBA" id="ARBA00023136"/>
    </source>
</evidence>
<dbReference type="InterPro" id="IPR045035">
    <property type="entry name" value="YSL-like"/>
</dbReference>
<keyword evidence="6 7" id="KW-0472">Membrane</keyword>
<feature type="transmembrane region" description="Helical" evidence="7">
    <location>
        <begin position="166"/>
        <end position="187"/>
    </location>
</feature>
<dbReference type="InterPro" id="IPR004813">
    <property type="entry name" value="OPT"/>
</dbReference>
<name>A0A165ZYB4_9AGAM</name>
<evidence type="ECO:0000256" key="2">
    <source>
        <dbReference type="ARBA" id="ARBA00008807"/>
    </source>
</evidence>
<keyword evidence="4 7" id="KW-0812">Transmembrane</keyword>
<evidence type="ECO:0000313" key="8">
    <source>
        <dbReference type="EMBL" id="KZP11054.1"/>
    </source>
</evidence>
<dbReference type="GO" id="GO:0051537">
    <property type="term" value="F:2 iron, 2 sulfur cluster binding"/>
    <property type="evidence" value="ECO:0007669"/>
    <property type="project" value="InterPro"/>
</dbReference>
<keyword evidence="5 7" id="KW-1133">Transmembrane helix</keyword>